<dbReference type="PANTHER" id="PTHR11851:SF190">
    <property type="entry name" value="MITOCHONDRIAL-PROCESSING PEPTIDASE SUBUNIT ALPHA"/>
    <property type="match status" value="1"/>
</dbReference>
<dbReference type="GO" id="GO:0004222">
    <property type="term" value="F:metalloendopeptidase activity"/>
    <property type="evidence" value="ECO:0007669"/>
    <property type="project" value="UniProtKB-EC"/>
</dbReference>
<protein>
    <submittedName>
        <fullName evidence="2">Mitochondrial-processing peptidase subunit alpha</fullName>
        <ecNumber evidence="2">3.4.24.64</ecNumber>
    </submittedName>
</protein>
<evidence type="ECO:0000313" key="2">
    <source>
        <dbReference type="EMBL" id="KHN10469.1"/>
    </source>
</evidence>
<accession>A0A0B2PS07</accession>
<dbReference type="GO" id="GO:0005739">
    <property type="term" value="C:mitochondrion"/>
    <property type="evidence" value="ECO:0007669"/>
    <property type="project" value="TreeGrafter"/>
</dbReference>
<organism evidence="2">
    <name type="scientific">Glycine soja</name>
    <name type="common">Wild soybean</name>
    <dbReference type="NCBI Taxonomy" id="3848"/>
    <lineage>
        <taxon>Eukaryota</taxon>
        <taxon>Viridiplantae</taxon>
        <taxon>Streptophyta</taxon>
        <taxon>Embryophyta</taxon>
        <taxon>Tracheophyta</taxon>
        <taxon>Spermatophyta</taxon>
        <taxon>Magnoliopsida</taxon>
        <taxon>eudicotyledons</taxon>
        <taxon>Gunneridae</taxon>
        <taxon>Pentapetalae</taxon>
        <taxon>rosids</taxon>
        <taxon>fabids</taxon>
        <taxon>Fabales</taxon>
        <taxon>Fabaceae</taxon>
        <taxon>Papilionoideae</taxon>
        <taxon>50 kb inversion clade</taxon>
        <taxon>NPAAA clade</taxon>
        <taxon>indigoferoid/millettioid clade</taxon>
        <taxon>Phaseoleae</taxon>
        <taxon>Glycine</taxon>
        <taxon>Glycine subgen. Soja</taxon>
    </lineage>
</organism>
<dbReference type="PANTHER" id="PTHR11851">
    <property type="entry name" value="METALLOPROTEASE"/>
    <property type="match status" value="1"/>
</dbReference>
<dbReference type="InterPro" id="IPR007863">
    <property type="entry name" value="Peptidase_M16_C"/>
</dbReference>
<keyword evidence="2" id="KW-0378">Hydrolase</keyword>
<gene>
    <name evidence="2" type="ORF">glysoja_047505</name>
</gene>
<name>A0A0B2PS07_GLYSO</name>
<dbReference type="AlphaFoldDB" id="A0A0B2PS07"/>
<dbReference type="EMBL" id="KN664405">
    <property type="protein sequence ID" value="KHN10469.1"/>
    <property type="molecule type" value="Genomic_DNA"/>
</dbReference>
<evidence type="ECO:0000259" key="1">
    <source>
        <dbReference type="Pfam" id="PF05193"/>
    </source>
</evidence>
<dbReference type="InterPro" id="IPR011249">
    <property type="entry name" value="Metalloenz_LuxS/M16"/>
</dbReference>
<dbReference type="InterPro" id="IPR050361">
    <property type="entry name" value="MPP/UQCRC_Complex"/>
</dbReference>
<sequence>VNEQLLKVKAEIGEASKNPQDLLLEAIHSAGFSGALANPLLASESALNRLNGTILEEFVTENYTAPRIVLATSGVEHEELLFAAEPLLSDLPSVPRLEEPKSVYTGGDYRCQSESGRTHFALAVELPGDWHKLKDVMVLTILGFDNVLHFLAFLHLKSPFLLLRWLKIYQSMDCMSSWFLKVCLHFTI</sequence>
<feature type="domain" description="Peptidase M16 C-terminal" evidence="1">
    <location>
        <begin position="55"/>
        <end position="131"/>
    </location>
</feature>
<dbReference type="Proteomes" id="UP000053555">
    <property type="component" value="Unassembled WGS sequence"/>
</dbReference>
<dbReference type="SUPFAM" id="SSF63411">
    <property type="entry name" value="LuxS/MPP-like metallohydrolase"/>
    <property type="match status" value="1"/>
</dbReference>
<proteinExistence type="predicted"/>
<reference evidence="2" key="1">
    <citation type="submission" date="2014-07" db="EMBL/GenBank/DDBJ databases">
        <title>Identification of a novel salt tolerance gene in wild soybean by whole-genome sequencing.</title>
        <authorList>
            <person name="Lam H.-M."/>
            <person name="Qi X."/>
            <person name="Li M.-W."/>
            <person name="Liu X."/>
            <person name="Xie M."/>
            <person name="Ni M."/>
            <person name="Xu X."/>
        </authorList>
    </citation>
    <scope>NUCLEOTIDE SEQUENCE [LARGE SCALE GENOMIC DNA]</scope>
    <source>
        <tissue evidence="2">Root</tissue>
    </source>
</reference>
<feature type="non-terminal residue" evidence="2">
    <location>
        <position position="1"/>
    </location>
</feature>
<dbReference type="Gene3D" id="3.30.830.10">
    <property type="entry name" value="Metalloenzyme, LuxS/M16 peptidase-like"/>
    <property type="match status" value="1"/>
</dbReference>
<dbReference type="EC" id="3.4.24.64" evidence="2"/>
<dbReference type="GO" id="GO:0046872">
    <property type="term" value="F:metal ion binding"/>
    <property type="evidence" value="ECO:0007669"/>
    <property type="project" value="InterPro"/>
</dbReference>
<dbReference type="Pfam" id="PF05193">
    <property type="entry name" value="Peptidase_M16_C"/>
    <property type="match status" value="1"/>
</dbReference>